<reference evidence="1 2" key="1">
    <citation type="journal article" date="2023" name="Antonie Van Leeuwenhoek">
        <title>Mesoterricola silvestris gen. nov., sp. nov., Mesoterricola sediminis sp. nov., Geothrix oryzae sp. nov., Geothrix edaphica sp. nov., Geothrix rubra sp. nov., and Geothrix limicola sp. nov., six novel members of Acidobacteriota isolated from soils.</title>
        <authorList>
            <person name="Itoh H."/>
            <person name="Sugisawa Y."/>
            <person name="Mise K."/>
            <person name="Xu Z."/>
            <person name="Kuniyasu M."/>
            <person name="Ushijima N."/>
            <person name="Kawano K."/>
            <person name="Kobayashi E."/>
            <person name="Shiratori Y."/>
            <person name="Masuda Y."/>
            <person name="Senoo K."/>
        </authorList>
    </citation>
    <scope>NUCLEOTIDE SEQUENCE [LARGE SCALE GENOMIC DNA]</scope>
    <source>
        <strain evidence="1 2">Red803</strain>
    </source>
</reference>
<accession>A0ABQ5Q712</accession>
<evidence type="ECO:0000313" key="2">
    <source>
        <dbReference type="Proteomes" id="UP001165089"/>
    </source>
</evidence>
<proteinExistence type="predicted"/>
<dbReference type="Proteomes" id="UP001165089">
    <property type="component" value="Unassembled WGS sequence"/>
</dbReference>
<protein>
    <submittedName>
        <fullName evidence="1">Uncharacterized protein</fullName>
    </submittedName>
</protein>
<comment type="caution">
    <text evidence="1">The sequence shown here is derived from an EMBL/GenBank/DDBJ whole genome shotgun (WGS) entry which is preliminary data.</text>
</comment>
<name>A0ABQ5Q712_9BACT</name>
<sequence length="138" mass="15307">MLTPLLALLLSTLPATSPGIQEPDGSHTVGVVPPFHGEPAPPGWLRKASHAAADPDCRHYVYEAYAGKDRWLVRYVMLPEGDEAFREIEQVFLYPRVTSGPVPKGRAIPPAELTVDPAGARWQGELFRLVDRRDLQRD</sequence>
<gene>
    <name evidence="1" type="ORF">GETHPA_20000</name>
</gene>
<organism evidence="1 2">
    <name type="scientific">Geothrix rubra</name>
    <dbReference type="NCBI Taxonomy" id="2927977"/>
    <lineage>
        <taxon>Bacteria</taxon>
        <taxon>Pseudomonadati</taxon>
        <taxon>Acidobacteriota</taxon>
        <taxon>Holophagae</taxon>
        <taxon>Holophagales</taxon>
        <taxon>Holophagaceae</taxon>
        <taxon>Geothrix</taxon>
    </lineage>
</organism>
<dbReference type="RefSeq" id="WP_285725257.1">
    <property type="nucleotide sequence ID" value="NZ_BSDD01000003.1"/>
</dbReference>
<keyword evidence="2" id="KW-1185">Reference proteome</keyword>
<evidence type="ECO:0000313" key="1">
    <source>
        <dbReference type="EMBL" id="GLH70467.1"/>
    </source>
</evidence>
<dbReference type="EMBL" id="BSDD01000003">
    <property type="protein sequence ID" value="GLH70467.1"/>
    <property type="molecule type" value="Genomic_DNA"/>
</dbReference>